<sequence length="343" mass="36660">MKPPSPRSDGSPLLVLGLSAALLAAGFGRRTDPLPDDDDADALAPSRQRAAAPKRGWWAVLKGVYRRISEDRVTSIAGGVTFFALLALFPAIAALVSIYGLFTDPRSLTEQLDALSNVLPGGALEVIGGQLGRLAEQGRSSLGVAFLISVGAALWSANAGMKAIFDALNIVYDEDEKRGFFRLNLTSLAFTLAGLVFILIALGAVVVLPILFSYVGLDNTMAAALQWGRWPVLLLVLAFALAVVYRFGPSRTTARWRWISWGSAFSSLAWLVASVAFSWYASNFGSFNQTYGTLGAAIGFMTWIWISSIVILVGAELDAELECQDPEVPKTRGLGTRLGETAA</sequence>
<evidence type="ECO:0000256" key="2">
    <source>
        <dbReference type="ARBA" id="ARBA00022475"/>
    </source>
</evidence>
<dbReference type="AlphaFoldDB" id="A0A327KPK7"/>
<evidence type="ECO:0000313" key="8">
    <source>
        <dbReference type="Proteomes" id="UP000249130"/>
    </source>
</evidence>
<dbReference type="OrthoDB" id="9781030at2"/>
<comment type="caution">
    <text evidence="7">The sequence shown here is derived from an EMBL/GenBank/DDBJ whole genome shotgun (WGS) entry which is preliminary data.</text>
</comment>
<feature type="transmembrane region" description="Helical" evidence="6">
    <location>
        <begin position="76"/>
        <end position="102"/>
    </location>
</feature>
<dbReference type="EMBL" id="NPEX01000215">
    <property type="protein sequence ID" value="RAI40830.1"/>
    <property type="molecule type" value="Genomic_DNA"/>
</dbReference>
<feature type="transmembrane region" description="Helical" evidence="6">
    <location>
        <begin position="188"/>
        <end position="215"/>
    </location>
</feature>
<comment type="subcellular location">
    <subcellularLocation>
        <location evidence="1">Cell membrane</location>
        <topology evidence="1">Multi-pass membrane protein</topology>
    </subcellularLocation>
</comment>
<dbReference type="PANTHER" id="PTHR30213">
    <property type="entry name" value="INNER MEMBRANE PROTEIN YHJD"/>
    <property type="match status" value="1"/>
</dbReference>
<keyword evidence="2" id="KW-1003">Cell membrane</keyword>
<feature type="transmembrane region" description="Helical" evidence="6">
    <location>
        <begin position="259"/>
        <end position="281"/>
    </location>
</feature>
<evidence type="ECO:0000256" key="6">
    <source>
        <dbReference type="SAM" id="Phobius"/>
    </source>
</evidence>
<dbReference type="Pfam" id="PF03631">
    <property type="entry name" value="Virul_fac_BrkB"/>
    <property type="match status" value="1"/>
</dbReference>
<dbReference type="InterPro" id="IPR017039">
    <property type="entry name" value="Virul_fac_BrkB"/>
</dbReference>
<feature type="transmembrane region" description="Helical" evidence="6">
    <location>
        <begin position="227"/>
        <end position="247"/>
    </location>
</feature>
<gene>
    <name evidence="7" type="ORF">CH341_22960</name>
</gene>
<proteinExistence type="predicted"/>
<evidence type="ECO:0000256" key="5">
    <source>
        <dbReference type="ARBA" id="ARBA00023136"/>
    </source>
</evidence>
<evidence type="ECO:0000313" key="7">
    <source>
        <dbReference type="EMBL" id="RAI40830.1"/>
    </source>
</evidence>
<keyword evidence="8" id="KW-1185">Reference proteome</keyword>
<name>A0A327KPK7_9BRAD</name>
<dbReference type="NCBIfam" id="TIGR00765">
    <property type="entry name" value="yihY_not_rbn"/>
    <property type="match status" value="1"/>
</dbReference>
<keyword evidence="4 6" id="KW-1133">Transmembrane helix</keyword>
<reference evidence="7 8" key="1">
    <citation type="submission" date="2017-07" db="EMBL/GenBank/DDBJ databases">
        <title>Draft Genome Sequences of Select Purple Nonsulfur Bacteria.</title>
        <authorList>
            <person name="Lasarre B."/>
            <person name="Mckinlay J.B."/>
        </authorList>
    </citation>
    <scope>NUCLEOTIDE SEQUENCE [LARGE SCALE GENOMIC DNA]</scope>
    <source>
        <strain evidence="7 8">DSM 5909</strain>
    </source>
</reference>
<evidence type="ECO:0000256" key="1">
    <source>
        <dbReference type="ARBA" id="ARBA00004651"/>
    </source>
</evidence>
<keyword evidence="3 6" id="KW-0812">Transmembrane</keyword>
<dbReference type="PIRSF" id="PIRSF035875">
    <property type="entry name" value="RNase_BN"/>
    <property type="match status" value="1"/>
</dbReference>
<accession>A0A327KPK7</accession>
<evidence type="ECO:0000256" key="4">
    <source>
        <dbReference type="ARBA" id="ARBA00022989"/>
    </source>
</evidence>
<dbReference type="PANTHER" id="PTHR30213:SF0">
    <property type="entry name" value="UPF0761 MEMBRANE PROTEIN YIHY"/>
    <property type="match status" value="1"/>
</dbReference>
<dbReference type="Proteomes" id="UP000249130">
    <property type="component" value="Unassembled WGS sequence"/>
</dbReference>
<organism evidence="7 8">
    <name type="scientific">Rhodoplanes roseus</name>
    <dbReference type="NCBI Taxonomy" id="29409"/>
    <lineage>
        <taxon>Bacteria</taxon>
        <taxon>Pseudomonadati</taxon>
        <taxon>Pseudomonadota</taxon>
        <taxon>Alphaproteobacteria</taxon>
        <taxon>Hyphomicrobiales</taxon>
        <taxon>Nitrobacteraceae</taxon>
        <taxon>Rhodoplanes</taxon>
    </lineage>
</organism>
<evidence type="ECO:0000256" key="3">
    <source>
        <dbReference type="ARBA" id="ARBA00022692"/>
    </source>
</evidence>
<protein>
    <submittedName>
        <fullName evidence="7">Ribonuclease BN</fullName>
    </submittedName>
</protein>
<dbReference type="GO" id="GO:0005886">
    <property type="term" value="C:plasma membrane"/>
    <property type="evidence" value="ECO:0007669"/>
    <property type="project" value="UniProtKB-SubCell"/>
</dbReference>
<feature type="transmembrane region" description="Helical" evidence="6">
    <location>
        <begin position="293"/>
        <end position="315"/>
    </location>
</feature>
<keyword evidence="5 6" id="KW-0472">Membrane</keyword>